<evidence type="ECO:0000313" key="2">
    <source>
        <dbReference type="Proteomes" id="UP000194159"/>
    </source>
</evidence>
<dbReference type="RefSeq" id="WP_086081599.1">
    <property type="nucleotide sequence ID" value="NZ_CP020906.1"/>
</dbReference>
<name>A0AAN1BCL3_RHIET</name>
<organism evidence="1 2">
    <name type="scientific">Rhizobium etli</name>
    <dbReference type="NCBI Taxonomy" id="29449"/>
    <lineage>
        <taxon>Bacteria</taxon>
        <taxon>Pseudomonadati</taxon>
        <taxon>Pseudomonadota</taxon>
        <taxon>Alphaproteobacteria</taxon>
        <taxon>Hyphomicrobiales</taxon>
        <taxon>Rhizobiaceae</taxon>
        <taxon>Rhizobium/Agrobacterium group</taxon>
        <taxon>Rhizobium</taxon>
    </lineage>
</organism>
<sequence>MATKALRKRTASDFEHLSDETRLIKSPPLQEGLSFIKKKSGDKGGYDYWADVPSSGSYSTDADLGRRLAEEFIAFIGKHHNVGNASLLGSIMLDMEASATRGHKIGFMNAVNKYAMAGGYLSQLPQEEPPESTKHTHDPRPEAVLKLEGLLSEAAALLRANEDLQIAQVALNEHGIHTMYKIPGFRKPDALRDKIIAYRDGLRAFREMPIETFTKENEDQIAADMYEKHEDALREWKGAAPTREGAIEALKLFTEIDVFEGDFRSDGTLAQTLRLAALKYLEGLEGVVA</sequence>
<accession>A0AAN1BCL3</accession>
<dbReference type="Proteomes" id="UP000194159">
    <property type="component" value="Chromosome"/>
</dbReference>
<proteinExistence type="predicted"/>
<protein>
    <submittedName>
        <fullName evidence="1">Uncharacterized protein</fullName>
    </submittedName>
</protein>
<reference evidence="1 2" key="1">
    <citation type="submission" date="2017-04" db="EMBL/GenBank/DDBJ databases">
        <title>Complete genome sequences of Rhizobium genomic linages associated to common bean (phaseolus vulgaris).</title>
        <authorList>
            <person name="Santamaria R.I."/>
            <person name="Bustos P."/>
            <person name="Perez-Carrascal O."/>
            <person name="Martinez-Flores I."/>
            <person name="Juarez S."/>
            <person name="Lozano L."/>
            <person name="Miranda F."/>
            <person name="Vinuesa P."/>
            <person name="Martinez-Romero E."/>
            <person name="Cevallos M.A."/>
            <person name="Romero D."/>
            <person name="Davila G."/>
            <person name="Gonzalez V."/>
        </authorList>
    </citation>
    <scope>NUCLEOTIDE SEQUENCE [LARGE SCALE GENOMIC DNA]</scope>
    <source>
        <strain evidence="1 2">NXC12</strain>
    </source>
</reference>
<dbReference type="AlphaFoldDB" id="A0AAN1BCL3"/>
<dbReference type="EMBL" id="CP020906">
    <property type="protein sequence ID" value="ARQ08625.1"/>
    <property type="molecule type" value="Genomic_DNA"/>
</dbReference>
<gene>
    <name evidence="1" type="ORF">NXC12_CH00534</name>
</gene>
<evidence type="ECO:0000313" key="1">
    <source>
        <dbReference type="EMBL" id="ARQ08625.1"/>
    </source>
</evidence>